<evidence type="ECO:0000313" key="1">
    <source>
        <dbReference type="EMBL" id="KAI9896676.1"/>
    </source>
</evidence>
<organism evidence="1 2">
    <name type="scientific">Trichothecium roseum</name>
    <dbReference type="NCBI Taxonomy" id="47278"/>
    <lineage>
        <taxon>Eukaryota</taxon>
        <taxon>Fungi</taxon>
        <taxon>Dikarya</taxon>
        <taxon>Ascomycota</taxon>
        <taxon>Pezizomycotina</taxon>
        <taxon>Sordariomycetes</taxon>
        <taxon>Hypocreomycetidae</taxon>
        <taxon>Hypocreales</taxon>
        <taxon>Hypocreales incertae sedis</taxon>
        <taxon>Trichothecium</taxon>
    </lineage>
</organism>
<reference evidence="1" key="1">
    <citation type="submission" date="2022-10" db="EMBL/GenBank/DDBJ databases">
        <title>Complete Genome of Trichothecium roseum strain YXFP-22015, a Plant Pathogen Isolated from Citrus.</title>
        <authorList>
            <person name="Wang Y."/>
            <person name="Zhu L."/>
        </authorList>
    </citation>
    <scope>NUCLEOTIDE SEQUENCE</scope>
    <source>
        <strain evidence="1">YXFP-22015</strain>
    </source>
</reference>
<accession>A0ACC0URH6</accession>
<evidence type="ECO:0000313" key="2">
    <source>
        <dbReference type="Proteomes" id="UP001163324"/>
    </source>
</evidence>
<protein>
    <submittedName>
        <fullName evidence="1">Uncharacterized protein</fullName>
    </submittedName>
</protein>
<comment type="caution">
    <text evidence="1">The sequence shown here is derived from an EMBL/GenBank/DDBJ whole genome shotgun (WGS) entry which is preliminary data.</text>
</comment>
<gene>
    <name evidence="1" type="ORF">N3K66_008848</name>
</gene>
<dbReference type="EMBL" id="CM047948">
    <property type="protein sequence ID" value="KAI9896676.1"/>
    <property type="molecule type" value="Genomic_DNA"/>
</dbReference>
<keyword evidence="2" id="KW-1185">Reference proteome</keyword>
<proteinExistence type="predicted"/>
<sequence length="730" mass="80358">MEEQSQHFQHLALRPRDREGRSKEAVARGFQVPSPVKSVGEHGILPHPSHHLLQHHQTLRKRCPESLYLSSQLANNASRLRSPTESSIGSVPDSATTLSISSLASPLSSSYANDLQDFFSVTSSRPASRVLHRHQPSSGTCSTFVNDEDDGIIVEESPDFADKVRQYRPVTPNNLGANNDETLVVSPMTEAPINEQSVNVAAASSTTPSSIHVEAPSSDPFAQRWDSSSTASDDCSEEDVDDILDYTLQLVYGVDLHDGTVNASQSRQAVKDFVRQLGQNIWQTPADTQSSNGHSSSSNSSLCTPGCTSGSGEASNINSRGGKRKKQASGRGDDDNGDDGSDNEGDNLLPIKRPRVMREDEALRLSCPYRKRNAHRFNVRDYHSCSMTYFPKFAELRQHIVKQHKRDDPSAFVCDRCNRDFPTRKELRDHQRLPRELMCEISDYDPESGIDGPTATKLLSRKRASGSSPEVQWREIWSILFPDDDDHRVQSYHFVPVIEHFELSASYMSAFSLLKTSLADKISNQATLETLATKFHQCFVETVQQCITNAQTKPYTNRSNKRNSGEQQAPQPSARNSVVPIARKPKDVLPRPDSGVVMDDGGSEESGSVMMSLNPRDSVRTIRSRGSQLMPREPEVMPTILQAGINEHHHHIIPHTGSTPPMSVSASAGTMDPAAVQAWSNGVLWDASFGGPSQFTAGGGMPDMAWADGMMHQMAMGNTVENGYPGFDHL</sequence>
<name>A0ACC0URH6_9HYPO</name>
<dbReference type="Proteomes" id="UP001163324">
    <property type="component" value="Chromosome 9"/>
</dbReference>